<dbReference type="AlphaFoldDB" id="A0AAV2R981"/>
<sequence length="247" mass="27520">MEDSTHGVGTLNQHILNHIWQCIVAAKTDNLETSDCGSPIQKKSLCKKNSIKKEVSSRNSNNDRPQEDGASSDNHSTSATDTILNRMPIKDATEDSKTSTCNIKKHECDDGLTAKCINMCNCVQRLFTAATRKLSKKRRKYRSSLKEEEKDENIKEDSRPLASLNVNKIITLNDCLSVGLNPPYLEKCLNDAIATVLLSLPEDYDLVEHSSSLFVFLLEVISSSPVRPCTQKCSFGNIKCTHHQTMC</sequence>
<evidence type="ECO:0000313" key="3">
    <source>
        <dbReference type="Proteomes" id="UP001497623"/>
    </source>
</evidence>
<gene>
    <name evidence="2" type="ORF">MNOR_LOCUS22385</name>
</gene>
<organism evidence="2 3">
    <name type="scientific">Meganyctiphanes norvegica</name>
    <name type="common">Northern krill</name>
    <name type="synonym">Thysanopoda norvegica</name>
    <dbReference type="NCBI Taxonomy" id="48144"/>
    <lineage>
        <taxon>Eukaryota</taxon>
        <taxon>Metazoa</taxon>
        <taxon>Ecdysozoa</taxon>
        <taxon>Arthropoda</taxon>
        <taxon>Crustacea</taxon>
        <taxon>Multicrustacea</taxon>
        <taxon>Malacostraca</taxon>
        <taxon>Eumalacostraca</taxon>
        <taxon>Eucarida</taxon>
        <taxon>Euphausiacea</taxon>
        <taxon>Euphausiidae</taxon>
        <taxon>Meganyctiphanes</taxon>
    </lineage>
</organism>
<evidence type="ECO:0000313" key="2">
    <source>
        <dbReference type="EMBL" id="CAL4121214.1"/>
    </source>
</evidence>
<protein>
    <submittedName>
        <fullName evidence="2">Uncharacterized protein</fullName>
    </submittedName>
</protein>
<feature type="compositionally biased region" description="Polar residues" evidence="1">
    <location>
        <begin position="57"/>
        <end position="83"/>
    </location>
</feature>
<dbReference type="Proteomes" id="UP001497623">
    <property type="component" value="Unassembled WGS sequence"/>
</dbReference>
<dbReference type="EMBL" id="CAXKWB010018792">
    <property type="protein sequence ID" value="CAL4121214.1"/>
    <property type="molecule type" value="Genomic_DNA"/>
</dbReference>
<evidence type="ECO:0000256" key="1">
    <source>
        <dbReference type="SAM" id="MobiDB-lite"/>
    </source>
</evidence>
<feature type="region of interest" description="Disordered" evidence="1">
    <location>
        <begin position="51"/>
        <end position="91"/>
    </location>
</feature>
<comment type="caution">
    <text evidence="2">The sequence shown here is derived from an EMBL/GenBank/DDBJ whole genome shotgun (WGS) entry which is preliminary data.</text>
</comment>
<name>A0AAV2R981_MEGNR</name>
<proteinExistence type="predicted"/>
<accession>A0AAV2R981</accession>
<reference evidence="2 3" key="1">
    <citation type="submission" date="2024-05" db="EMBL/GenBank/DDBJ databases">
        <authorList>
            <person name="Wallberg A."/>
        </authorList>
    </citation>
    <scope>NUCLEOTIDE SEQUENCE [LARGE SCALE GENOMIC DNA]</scope>
</reference>
<keyword evidence="3" id="KW-1185">Reference proteome</keyword>